<comment type="catalytic activity">
    <reaction evidence="1">
        <text>ATP + protein L-histidine = ADP + protein N-phospho-L-histidine.</text>
        <dbReference type="EC" id="2.7.13.3"/>
    </reaction>
</comment>
<organism evidence="7 8">
    <name type="scientific">Pseudoruegeria aquimaris</name>
    <dbReference type="NCBI Taxonomy" id="393663"/>
    <lineage>
        <taxon>Bacteria</taxon>
        <taxon>Pseudomonadati</taxon>
        <taxon>Pseudomonadota</taxon>
        <taxon>Alphaproteobacteria</taxon>
        <taxon>Rhodobacterales</taxon>
        <taxon>Roseobacteraceae</taxon>
        <taxon>Pseudoruegeria</taxon>
    </lineage>
</organism>
<protein>
    <recommendedName>
        <fullName evidence="2">histidine kinase</fullName>
        <ecNumber evidence="2">2.7.13.3</ecNumber>
    </recommendedName>
</protein>
<dbReference type="SUPFAM" id="SSF55874">
    <property type="entry name" value="ATPase domain of HSP90 chaperone/DNA topoisomerase II/histidine kinase"/>
    <property type="match status" value="1"/>
</dbReference>
<dbReference type="InterPro" id="IPR001789">
    <property type="entry name" value="Sig_transdc_resp-reg_receiver"/>
</dbReference>
<dbReference type="InterPro" id="IPR011006">
    <property type="entry name" value="CheY-like_superfamily"/>
</dbReference>
<evidence type="ECO:0000259" key="5">
    <source>
        <dbReference type="PROSITE" id="PS50109"/>
    </source>
</evidence>
<accession>A0A1Y5SCA8</accession>
<evidence type="ECO:0000256" key="4">
    <source>
        <dbReference type="PROSITE-ProRule" id="PRU00169"/>
    </source>
</evidence>
<evidence type="ECO:0000259" key="6">
    <source>
        <dbReference type="PROSITE" id="PS50110"/>
    </source>
</evidence>
<dbReference type="Proteomes" id="UP000193409">
    <property type="component" value="Unassembled WGS sequence"/>
</dbReference>
<dbReference type="PANTHER" id="PTHR43065:SF42">
    <property type="entry name" value="TWO-COMPONENT SENSOR PPRA"/>
    <property type="match status" value="1"/>
</dbReference>
<evidence type="ECO:0000313" key="7">
    <source>
        <dbReference type="EMBL" id="SLN37542.1"/>
    </source>
</evidence>
<dbReference type="RefSeq" id="WP_085868382.1">
    <property type="nucleotide sequence ID" value="NZ_FWFQ01000011.1"/>
</dbReference>
<gene>
    <name evidence="7" type="ORF">PSA7680_01814</name>
</gene>
<dbReference type="SUPFAM" id="SSF52172">
    <property type="entry name" value="CheY-like"/>
    <property type="match status" value="1"/>
</dbReference>
<dbReference type="GO" id="GO:0000155">
    <property type="term" value="F:phosphorelay sensor kinase activity"/>
    <property type="evidence" value="ECO:0007669"/>
    <property type="project" value="InterPro"/>
</dbReference>
<name>A0A1Y5SCA8_9RHOB</name>
<dbReference type="PRINTS" id="PR00344">
    <property type="entry name" value="BCTRLSENSOR"/>
</dbReference>
<dbReference type="InterPro" id="IPR003661">
    <property type="entry name" value="HisK_dim/P_dom"/>
</dbReference>
<dbReference type="SMART" id="SM00448">
    <property type="entry name" value="REC"/>
    <property type="match status" value="1"/>
</dbReference>
<reference evidence="7 8" key="1">
    <citation type="submission" date="2017-03" db="EMBL/GenBank/DDBJ databases">
        <authorList>
            <person name="Afonso C.L."/>
            <person name="Miller P.J."/>
            <person name="Scott M.A."/>
            <person name="Spackman E."/>
            <person name="Goraichik I."/>
            <person name="Dimitrov K.M."/>
            <person name="Suarez D.L."/>
            <person name="Swayne D.E."/>
        </authorList>
    </citation>
    <scope>NUCLEOTIDE SEQUENCE [LARGE SCALE GENOMIC DNA]</scope>
    <source>
        <strain evidence="7 8">CECT 7680</strain>
    </source>
</reference>
<dbReference type="EMBL" id="FWFQ01000011">
    <property type="protein sequence ID" value="SLN37542.1"/>
    <property type="molecule type" value="Genomic_DNA"/>
</dbReference>
<dbReference type="InterPro" id="IPR036890">
    <property type="entry name" value="HATPase_C_sf"/>
</dbReference>
<dbReference type="Pfam" id="PF00072">
    <property type="entry name" value="Response_reg"/>
    <property type="match status" value="1"/>
</dbReference>
<dbReference type="Pfam" id="PF02518">
    <property type="entry name" value="HATPase_c"/>
    <property type="match status" value="1"/>
</dbReference>
<dbReference type="SMART" id="SM00387">
    <property type="entry name" value="HATPase_c"/>
    <property type="match status" value="1"/>
</dbReference>
<feature type="domain" description="Histidine kinase" evidence="5">
    <location>
        <begin position="150"/>
        <end position="372"/>
    </location>
</feature>
<evidence type="ECO:0000313" key="8">
    <source>
        <dbReference type="Proteomes" id="UP000193409"/>
    </source>
</evidence>
<dbReference type="Gene3D" id="3.30.565.10">
    <property type="entry name" value="Histidine kinase-like ATPase, C-terminal domain"/>
    <property type="match status" value="1"/>
</dbReference>
<evidence type="ECO:0000256" key="3">
    <source>
        <dbReference type="ARBA" id="ARBA00022553"/>
    </source>
</evidence>
<evidence type="ECO:0000256" key="1">
    <source>
        <dbReference type="ARBA" id="ARBA00000085"/>
    </source>
</evidence>
<dbReference type="CDD" id="cd00082">
    <property type="entry name" value="HisKA"/>
    <property type="match status" value="1"/>
</dbReference>
<proteinExistence type="predicted"/>
<dbReference type="OrthoDB" id="9796100at2"/>
<evidence type="ECO:0000256" key="2">
    <source>
        <dbReference type="ARBA" id="ARBA00012438"/>
    </source>
</evidence>
<dbReference type="PROSITE" id="PS50109">
    <property type="entry name" value="HIS_KIN"/>
    <property type="match status" value="1"/>
</dbReference>
<feature type="modified residue" description="4-aspartylphosphate" evidence="4">
    <location>
        <position position="443"/>
    </location>
</feature>
<dbReference type="EC" id="2.7.13.3" evidence="2"/>
<dbReference type="InterPro" id="IPR036097">
    <property type="entry name" value="HisK_dim/P_sf"/>
</dbReference>
<dbReference type="AlphaFoldDB" id="A0A1Y5SCA8"/>
<dbReference type="Gene3D" id="3.40.50.2300">
    <property type="match status" value="1"/>
</dbReference>
<keyword evidence="3 4" id="KW-0597">Phosphoprotein</keyword>
<dbReference type="PANTHER" id="PTHR43065">
    <property type="entry name" value="SENSOR HISTIDINE KINASE"/>
    <property type="match status" value="1"/>
</dbReference>
<dbReference type="InterPro" id="IPR005467">
    <property type="entry name" value="His_kinase_dom"/>
</dbReference>
<sequence length="517" mass="56344">MIRVDGEDGRHVLSALERMNVGLILIPPAGSNRETRLNEPAARFLAAAGQTTAQIFCQDRIADILQDLLREMVSREAPDWLNFLHDLRNGRNYARCEVTPSPDRETLLTFQRMPDGMAALFFSDISDVSQHRIRRHRTDKLATLGRLAANYAHDFNNYLAVIDRQLELMAVQDGLTPELARLLERAQSTARSAAGRSLELLTFSKPKRAAQKWIRAREIIGRLRASTAFMQSENLLLSFAADTPLAVNCDAIFLHSALLNLVINACDACGRNGSVSISAREATGADKQGRLPPERQGERWLKFSVTDTGPGIPENIRGEIFDPFFTTKSEQGGSGLGLSIVDSFIRSSQGMTYIEDTSPNGTTISLMLPADLPEGGARRPAKLQAEDGAGLRVLMVEDEFHLAESTRILLERRGFSVTLAHSLEEAMPHVLCECAQFDVVLSDVILPDGNGLELCRRSKAVAPDRPVLLISGNIPEILADGLGDCGADQVLMKPMPISDLAEALVASVAPVASGKSG</sequence>
<dbReference type="SUPFAM" id="SSF47384">
    <property type="entry name" value="Homodimeric domain of signal transducing histidine kinase"/>
    <property type="match status" value="1"/>
</dbReference>
<dbReference type="PROSITE" id="PS50110">
    <property type="entry name" value="RESPONSE_REGULATORY"/>
    <property type="match status" value="1"/>
</dbReference>
<dbReference type="InterPro" id="IPR004358">
    <property type="entry name" value="Sig_transdc_His_kin-like_C"/>
</dbReference>
<dbReference type="Gene3D" id="1.10.287.130">
    <property type="match status" value="1"/>
</dbReference>
<dbReference type="InterPro" id="IPR003594">
    <property type="entry name" value="HATPase_dom"/>
</dbReference>
<keyword evidence="8" id="KW-1185">Reference proteome</keyword>
<feature type="domain" description="Response regulatory" evidence="6">
    <location>
        <begin position="392"/>
        <end position="508"/>
    </location>
</feature>
<dbReference type="CDD" id="cd00156">
    <property type="entry name" value="REC"/>
    <property type="match status" value="1"/>
</dbReference>